<feature type="active site" description="Proton donor" evidence="11">
    <location>
        <position position="215"/>
    </location>
</feature>
<dbReference type="EMBL" id="GDID01005199">
    <property type="protein sequence ID" value="JAP91407.1"/>
    <property type="molecule type" value="Transcribed_RNA"/>
</dbReference>
<comment type="cofactor">
    <cofactor evidence="2">
        <name>Ca(2+)</name>
        <dbReference type="ChEBI" id="CHEBI:29108"/>
    </cofactor>
</comment>
<dbReference type="Gene3D" id="3.20.20.80">
    <property type="entry name" value="Glycosidases"/>
    <property type="match status" value="1"/>
</dbReference>
<dbReference type="PIRSF" id="PIRSF001024">
    <property type="entry name" value="Alph-amyl_fung"/>
    <property type="match status" value="1"/>
</dbReference>
<keyword evidence="10" id="KW-0326">Glycosidase</keyword>
<evidence type="ECO:0000256" key="14">
    <source>
        <dbReference type="PIRSR" id="PIRSR001024-5"/>
    </source>
</evidence>
<feature type="active site" description="Nucleophile" evidence="11">
    <location>
        <position position="191"/>
    </location>
</feature>
<keyword evidence="7" id="KW-0378">Hydrolase</keyword>
<feature type="site" description="Transition state stabilizer" evidence="12">
    <location>
        <position position="284"/>
    </location>
</feature>
<gene>
    <name evidence="16" type="ORF">TPC1_16995</name>
</gene>
<keyword evidence="9" id="KW-0119">Carbohydrate metabolism</keyword>
<evidence type="ECO:0000256" key="12">
    <source>
        <dbReference type="PIRSR" id="PIRSR001024-2"/>
    </source>
</evidence>
<dbReference type="GO" id="GO:0004556">
    <property type="term" value="F:alpha-amylase activity"/>
    <property type="evidence" value="ECO:0007669"/>
    <property type="project" value="UniProtKB-EC"/>
</dbReference>
<dbReference type="Pfam" id="PF00128">
    <property type="entry name" value="Alpha-amylase"/>
    <property type="match status" value="1"/>
</dbReference>
<evidence type="ECO:0000256" key="3">
    <source>
        <dbReference type="ARBA" id="ARBA00008061"/>
    </source>
</evidence>
<evidence type="ECO:0000256" key="4">
    <source>
        <dbReference type="ARBA" id="ARBA00012595"/>
    </source>
</evidence>
<evidence type="ECO:0000256" key="9">
    <source>
        <dbReference type="ARBA" id="ARBA00023277"/>
    </source>
</evidence>
<dbReference type="PANTHER" id="PTHR10357">
    <property type="entry name" value="ALPHA-AMYLASE FAMILY MEMBER"/>
    <property type="match status" value="1"/>
</dbReference>
<accession>A0A146K411</accession>
<evidence type="ECO:0000313" key="16">
    <source>
        <dbReference type="EMBL" id="JAP91407.1"/>
    </source>
</evidence>
<feature type="disulfide bond" evidence="13">
    <location>
        <begin position="139"/>
        <end position="153"/>
    </location>
</feature>
<dbReference type="AlphaFoldDB" id="A0A146K411"/>
<organism evidence="16">
    <name type="scientific">Trepomonas sp. PC1</name>
    <dbReference type="NCBI Taxonomy" id="1076344"/>
    <lineage>
        <taxon>Eukaryota</taxon>
        <taxon>Metamonada</taxon>
        <taxon>Diplomonadida</taxon>
        <taxon>Hexamitidae</taxon>
        <taxon>Hexamitinae</taxon>
        <taxon>Trepomonas</taxon>
    </lineage>
</organism>
<keyword evidence="5" id="KW-0479">Metal-binding</keyword>
<dbReference type="SMART" id="SM00642">
    <property type="entry name" value="Aamy"/>
    <property type="match status" value="1"/>
</dbReference>
<feature type="binding site" evidence="14">
    <location>
        <position position="112"/>
    </location>
    <ligand>
        <name>substrate</name>
    </ligand>
</feature>
<dbReference type="Gene3D" id="2.60.40.1180">
    <property type="entry name" value="Golgi alpha-mannosidase II"/>
    <property type="match status" value="1"/>
</dbReference>
<evidence type="ECO:0000256" key="2">
    <source>
        <dbReference type="ARBA" id="ARBA00001913"/>
    </source>
</evidence>
<dbReference type="InterPro" id="IPR017853">
    <property type="entry name" value="GH"/>
</dbReference>
<feature type="binding site" evidence="14">
    <location>
        <position position="219"/>
    </location>
    <ligand>
        <name>substrate</name>
    </ligand>
</feature>
<dbReference type="PANTHER" id="PTHR10357:SF215">
    <property type="entry name" value="ALPHA-AMYLASE 1"/>
    <property type="match status" value="1"/>
</dbReference>
<feature type="domain" description="Glycosyl hydrolase family 13 catalytic" evidence="15">
    <location>
        <begin position="10"/>
        <end position="357"/>
    </location>
</feature>
<keyword evidence="8" id="KW-0106">Calcium</keyword>
<feature type="disulfide bond" evidence="13">
    <location>
        <begin position="24"/>
        <end position="31"/>
    </location>
</feature>
<dbReference type="EC" id="3.2.1.1" evidence="4"/>
<evidence type="ECO:0000256" key="6">
    <source>
        <dbReference type="ARBA" id="ARBA00022729"/>
    </source>
</evidence>
<dbReference type="InterPro" id="IPR013780">
    <property type="entry name" value="Glyco_hydro_b"/>
</dbReference>
<evidence type="ECO:0000256" key="5">
    <source>
        <dbReference type="ARBA" id="ARBA00022723"/>
    </source>
</evidence>
<feature type="binding site" evidence="14">
    <location>
        <position position="332"/>
    </location>
    <ligand>
        <name>substrate</name>
    </ligand>
</feature>
<protein>
    <recommendedName>
        <fullName evidence="4">alpha-amylase</fullName>
        <ecNumber evidence="4">3.2.1.1</ecNumber>
    </recommendedName>
</protein>
<evidence type="ECO:0000256" key="1">
    <source>
        <dbReference type="ARBA" id="ARBA00000548"/>
    </source>
</evidence>
<evidence type="ECO:0000256" key="7">
    <source>
        <dbReference type="ARBA" id="ARBA00022801"/>
    </source>
</evidence>
<sequence length="450" mass="52403">MEFRKRRFYQVLTDRFASSNQKACTNLRHYCGGDYKGMISKLDYIKDLGYNAIWISPTVAQAENDNGAYHGYWFSDFYASNPRFGTDQDLKNMVKEAHKRDIYVIADVVYNHVGGCRGGRKDFSCIKTFPHADQYHDDCEINDYNNEWQVMNCRLSGLPDLNQQNPNVKNELLKWAQWYIKEYNFDGYRIDTIKHVQHEFWQELRKVTPWYNIGEIFDGSYDKIKSFMNRNEVFTAFEYPLYYQIGSTIGGGQSMYGLSNVFFEAQRKFGDSQRDFGVFFENHDNPRFLSQHGNDLKKYENAITLVSTWIGVPYLYYGCEQDMKGGADPDNRRALWDAGYSTSKHHYQFIKTLNNMRKKFAFESLNQQEAYVKDDFYAYMRGDKVLVALTNKGQNAAQVHYKIPTAFPGNTKICNIFFGTADCISTHLDGSADIFLDKGESKVFVRQTDL</sequence>
<dbReference type="InterPro" id="IPR006047">
    <property type="entry name" value="GH13_cat_dom"/>
</dbReference>
<feature type="binding site" evidence="14">
    <location>
        <position position="284"/>
    </location>
    <ligand>
        <name>substrate</name>
    </ligand>
</feature>
<name>A0A146K411_9EUKA</name>
<evidence type="ECO:0000256" key="8">
    <source>
        <dbReference type="ARBA" id="ARBA00022837"/>
    </source>
</evidence>
<evidence type="ECO:0000256" key="13">
    <source>
        <dbReference type="PIRSR" id="PIRSR001024-4"/>
    </source>
</evidence>
<reference evidence="16" key="1">
    <citation type="submission" date="2015-07" db="EMBL/GenBank/DDBJ databases">
        <title>Adaptation to a free-living lifestyle via gene acquisitions in the diplomonad Trepomonas sp. PC1.</title>
        <authorList>
            <person name="Xu F."/>
            <person name="Jerlstrom-Hultqvist J."/>
            <person name="Kolisko M."/>
            <person name="Simpson A.G.B."/>
            <person name="Roger A.J."/>
            <person name="Svard S.G."/>
            <person name="Andersson J.O."/>
        </authorList>
    </citation>
    <scope>NUCLEOTIDE SEQUENCE</scope>
    <source>
        <strain evidence="16">PC1</strain>
    </source>
</reference>
<dbReference type="SUPFAM" id="SSF51445">
    <property type="entry name" value="(Trans)glycosidases"/>
    <property type="match status" value="1"/>
</dbReference>
<comment type="catalytic activity">
    <reaction evidence="1">
        <text>Endohydrolysis of (1-&gt;4)-alpha-D-glucosidic linkages in polysaccharides containing three or more (1-&gt;4)-alpha-linked D-glucose units.</text>
        <dbReference type="EC" id="3.2.1.1"/>
    </reaction>
</comment>
<keyword evidence="6" id="KW-0732">Signal</keyword>
<comment type="similarity">
    <text evidence="3">Belongs to the glycosyl hydrolase 13 family.</text>
</comment>
<evidence type="ECO:0000256" key="11">
    <source>
        <dbReference type="PIRSR" id="PIRSR001024-1"/>
    </source>
</evidence>
<keyword evidence="13" id="KW-1015">Disulfide bond</keyword>
<dbReference type="GO" id="GO:0005975">
    <property type="term" value="P:carbohydrate metabolic process"/>
    <property type="evidence" value="ECO:0007669"/>
    <property type="project" value="InterPro"/>
</dbReference>
<evidence type="ECO:0000259" key="15">
    <source>
        <dbReference type="SMART" id="SM00642"/>
    </source>
</evidence>
<evidence type="ECO:0000256" key="10">
    <source>
        <dbReference type="ARBA" id="ARBA00023295"/>
    </source>
</evidence>
<dbReference type="SUPFAM" id="SSF51011">
    <property type="entry name" value="Glycosyl hydrolase domain"/>
    <property type="match status" value="1"/>
</dbReference>
<feature type="binding site" evidence="14">
    <location>
        <position position="73"/>
    </location>
    <ligand>
        <name>substrate</name>
    </ligand>
</feature>
<dbReference type="InterPro" id="IPR013777">
    <property type="entry name" value="A-amylase-like"/>
</dbReference>
<feature type="binding site" evidence="14">
    <location>
        <position position="189"/>
    </location>
    <ligand>
        <name>substrate</name>
    </ligand>
</feature>
<proteinExistence type="inferred from homology"/>
<dbReference type="GO" id="GO:0005509">
    <property type="term" value="F:calcium ion binding"/>
    <property type="evidence" value="ECO:0007669"/>
    <property type="project" value="InterPro"/>
</dbReference>